<dbReference type="EMBL" id="JBANQN010000002">
    <property type="protein sequence ID" value="KAK6798101.1"/>
    <property type="molecule type" value="Genomic_DNA"/>
</dbReference>
<proteinExistence type="predicted"/>
<organism evidence="1 2">
    <name type="scientific">Solanum bulbocastanum</name>
    <name type="common">Wild potato</name>
    <dbReference type="NCBI Taxonomy" id="147425"/>
    <lineage>
        <taxon>Eukaryota</taxon>
        <taxon>Viridiplantae</taxon>
        <taxon>Streptophyta</taxon>
        <taxon>Embryophyta</taxon>
        <taxon>Tracheophyta</taxon>
        <taxon>Spermatophyta</taxon>
        <taxon>Magnoliopsida</taxon>
        <taxon>eudicotyledons</taxon>
        <taxon>Gunneridae</taxon>
        <taxon>Pentapetalae</taxon>
        <taxon>asterids</taxon>
        <taxon>lamiids</taxon>
        <taxon>Solanales</taxon>
        <taxon>Solanaceae</taxon>
        <taxon>Solanoideae</taxon>
        <taxon>Solaneae</taxon>
        <taxon>Solanum</taxon>
    </lineage>
</organism>
<evidence type="ECO:0000313" key="1">
    <source>
        <dbReference type="EMBL" id="KAK6798101.1"/>
    </source>
</evidence>
<accession>A0AAN8YN05</accession>
<comment type="caution">
    <text evidence="1">The sequence shown here is derived from an EMBL/GenBank/DDBJ whole genome shotgun (WGS) entry which is preliminary data.</text>
</comment>
<sequence>MELEVGKGPNESANAAVTPLVTSCGWKRSIDGRFMSNLKDFVNTPMADHKICFKNTIDEKLEIFRKQVHRLKRWEKFCDHPMAARRGESLEIRSDMTHAYVAFDQFY</sequence>
<dbReference type="PANTHER" id="PTHR33622:SF22">
    <property type="match status" value="1"/>
</dbReference>
<dbReference type="PANTHER" id="PTHR33622">
    <property type="entry name" value="OS03G0724500 PROTEIN"/>
    <property type="match status" value="1"/>
</dbReference>
<reference evidence="1 2" key="1">
    <citation type="submission" date="2024-02" db="EMBL/GenBank/DDBJ databases">
        <title>de novo genome assembly of Solanum bulbocastanum strain 11H21.</title>
        <authorList>
            <person name="Hosaka A.J."/>
        </authorList>
    </citation>
    <scope>NUCLEOTIDE SEQUENCE [LARGE SCALE GENOMIC DNA]</scope>
    <source>
        <tissue evidence="1">Young leaves</tissue>
    </source>
</reference>
<name>A0AAN8YN05_SOLBU</name>
<dbReference type="AlphaFoldDB" id="A0AAN8YN05"/>
<dbReference type="Proteomes" id="UP001371456">
    <property type="component" value="Unassembled WGS sequence"/>
</dbReference>
<dbReference type="PROSITE" id="PS51257">
    <property type="entry name" value="PROKAR_LIPOPROTEIN"/>
    <property type="match status" value="1"/>
</dbReference>
<gene>
    <name evidence="1" type="ORF">RDI58_005803</name>
</gene>
<keyword evidence="2" id="KW-1185">Reference proteome</keyword>
<evidence type="ECO:0000313" key="2">
    <source>
        <dbReference type="Proteomes" id="UP001371456"/>
    </source>
</evidence>
<protein>
    <submittedName>
        <fullName evidence="1">Uncharacterized protein</fullName>
    </submittedName>
</protein>